<dbReference type="Proteomes" id="UP001500831">
    <property type="component" value="Unassembled WGS sequence"/>
</dbReference>
<proteinExistence type="predicted"/>
<evidence type="ECO:0000313" key="3">
    <source>
        <dbReference type="Proteomes" id="UP001500831"/>
    </source>
</evidence>
<keyword evidence="3" id="KW-1185">Reference proteome</keyword>
<evidence type="ECO:0000259" key="1">
    <source>
        <dbReference type="Pfam" id="PF13460"/>
    </source>
</evidence>
<accession>A0ABP6IBY9</accession>
<dbReference type="Gene3D" id="3.40.50.720">
    <property type="entry name" value="NAD(P)-binding Rossmann-like Domain"/>
    <property type="match status" value="1"/>
</dbReference>
<evidence type="ECO:0000313" key="2">
    <source>
        <dbReference type="EMBL" id="GAA2859448.1"/>
    </source>
</evidence>
<dbReference type="Pfam" id="PF13460">
    <property type="entry name" value="NAD_binding_10"/>
    <property type="match status" value="1"/>
</dbReference>
<dbReference type="EMBL" id="BAAAVI010000009">
    <property type="protein sequence ID" value="GAA2859448.1"/>
    <property type="molecule type" value="Genomic_DNA"/>
</dbReference>
<dbReference type="PANTHER" id="PTHR12126">
    <property type="entry name" value="NADH-UBIQUINONE OXIDOREDUCTASE 39 KDA SUBUNIT-RELATED"/>
    <property type="match status" value="1"/>
</dbReference>
<dbReference type="SUPFAM" id="SSF51735">
    <property type="entry name" value="NAD(P)-binding Rossmann-fold domains"/>
    <property type="match status" value="1"/>
</dbReference>
<organism evidence="2 3">
    <name type="scientific">Streptosporangium fragile</name>
    <dbReference type="NCBI Taxonomy" id="46186"/>
    <lineage>
        <taxon>Bacteria</taxon>
        <taxon>Bacillati</taxon>
        <taxon>Actinomycetota</taxon>
        <taxon>Actinomycetes</taxon>
        <taxon>Streptosporangiales</taxon>
        <taxon>Streptosporangiaceae</taxon>
        <taxon>Streptosporangium</taxon>
    </lineage>
</organism>
<sequence length="257" mass="27434">MTEKILVTGGTGTLGRHVVDRLAAAGHPARVLSRTREPYLGDLRTGAGLGPALDGVRTIIHLASDPRDAATDVEGTRRLIAAAPEGAHLVHISIVGVDRHPYSYYRTKFEVERLVENSGLPYTILRTTQFHDLVLFMMAASARSPIMPVPAGTAFQPVDADEVAERLVGLALDAPAGRVPDMGGPQVLGAAELARAYLRATGRNRLILPLPLPGRAFAAFRRGVHLAPGHADGRKTFAEFLAETEGRTGYGARAVSR</sequence>
<dbReference type="InterPro" id="IPR036291">
    <property type="entry name" value="NAD(P)-bd_dom_sf"/>
</dbReference>
<dbReference type="RefSeq" id="WP_344969618.1">
    <property type="nucleotide sequence ID" value="NZ_BAAAVI010000009.1"/>
</dbReference>
<comment type="caution">
    <text evidence="2">The sequence shown here is derived from an EMBL/GenBank/DDBJ whole genome shotgun (WGS) entry which is preliminary data.</text>
</comment>
<reference evidence="3" key="1">
    <citation type="journal article" date="2019" name="Int. J. Syst. Evol. Microbiol.">
        <title>The Global Catalogue of Microorganisms (GCM) 10K type strain sequencing project: providing services to taxonomists for standard genome sequencing and annotation.</title>
        <authorList>
            <consortium name="The Broad Institute Genomics Platform"/>
            <consortium name="The Broad Institute Genome Sequencing Center for Infectious Disease"/>
            <person name="Wu L."/>
            <person name="Ma J."/>
        </authorList>
    </citation>
    <scope>NUCLEOTIDE SEQUENCE [LARGE SCALE GENOMIC DNA]</scope>
    <source>
        <strain evidence="3">JCM 6242</strain>
    </source>
</reference>
<protein>
    <submittedName>
        <fullName evidence="2">NAD(P)H-binding protein</fullName>
    </submittedName>
</protein>
<dbReference type="InterPro" id="IPR051207">
    <property type="entry name" value="ComplexI_NDUFA9_subunit"/>
</dbReference>
<dbReference type="PANTHER" id="PTHR12126:SF11">
    <property type="entry name" value="NADH DEHYDROGENASE [UBIQUINONE] 1 ALPHA SUBCOMPLEX SUBUNIT 9, MITOCHONDRIAL"/>
    <property type="match status" value="1"/>
</dbReference>
<feature type="domain" description="NAD(P)-binding" evidence="1">
    <location>
        <begin position="9"/>
        <end position="132"/>
    </location>
</feature>
<gene>
    <name evidence="2" type="ORF">GCM10010517_17980</name>
</gene>
<dbReference type="InterPro" id="IPR016040">
    <property type="entry name" value="NAD(P)-bd_dom"/>
</dbReference>
<name>A0ABP6IBY9_9ACTN</name>